<name>A0AAE2CNH3_9LAMI</name>
<reference evidence="2" key="2">
    <citation type="journal article" date="2024" name="Plant">
        <title>Genomic evolution and insights into agronomic trait innovations of Sesamum species.</title>
        <authorList>
            <person name="Miao H."/>
            <person name="Wang L."/>
            <person name="Qu L."/>
            <person name="Liu H."/>
            <person name="Sun Y."/>
            <person name="Le M."/>
            <person name="Wang Q."/>
            <person name="Wei S."/>
            <person name="Zheng Y."/>
            <person name="Lin W."/>
            <person name="Duan Y."/>
            <person name="Cao H."/>
            <person name="Xiong S."/>
            <person name="Wang X."/>
            <person name="Wei L."/>
            <person name="Li C."/>
            <person name="Ma Q."/>
            <person name="Ju M."/>
            <person name="Zhao R."/>
            <person name="Li G."/>
            <person name="Mu C."/>
            <person name="Tian Q."/>
            <person name="Mei H."/>
            <person name="Zhang T."/>
            <person name="Gao T."/>
            <person name="Zhang H."/>
        </authorList>
    </citation>
    <scope>NUCLEOTIDE SEQUENCE</scope>
    <source>
        <strain evidence="2">3651</strain>
    </source>
</reference>
<evidence type="ECO:0008006" key="4">
    <source>
        <dbReference type="Google" id="ProtNLM"/>
    </source>
</evidence>
<dbReference type="Proteomes" id="UP001293254">
    <property type="component" value="Unassembled WGS sequence"/>
</dbReference>
<sequence length="259" mass="28492">MVQDISGIPCKHAALGIAHWREDVQSYTDSRFFTAKYMKAYKHSIHPILNPSLWPQDLETTPSSILPPLIRKLTGKPKKSRRKEPGEAPNPVRRVGVVRCKVCNQQGHNRRTCPVSQNNGKNSEMDVPLTQLARNMKKRKGDVASRKRSTCQQEVQALKSKKTEATAPPATISNSQPIGSSSQQTARPLISSSQPLPRAEQGPNMQVAGLSSQPHSYIGASFLPTSFWRGIGVSPLGDTRSKKTKAAEEANPHANCKQQ</sequence>
<feature type="region of interest" description="Disordered" evidence="1">
    <location>
        <begin position="135"/>
        <end position="210"/>
    </location>
</feature>
<dbReference type="AlphaFoldDB" id="A0AAE2CNH3"/>
<feature type="region of interest" description="Disordered" evidence="1">
    <location>
        <begin position="229"/>
        <end position="259"/>
    </location>
</feature>
<feature type="compositionally biased region" description="Basic and acidic residues" evidence="1">
    <location>
        <begin position="239"/>
        <end position="251"/>
    </location>
</feature>
<evidence type="ECO:0000313" key="2">
    <source>
        <dbReference type="EMBL" id="KAK4428657.1"/>
    </source>
</evidence>
<accession>A0AAE2CNH3</accession>
<comment type="caution">
    <text evidence="2">The sequence shown here is derived from an EMBL/GenBank/DDBJ whole genome shotgun (WGS) entry which is preliminary data.</text>
</comment>
<proteinExistence type="predicted"/>
<feature type="region of interest" description="Disordered" evidence="1">
    <location>
        <begin position="108"/>
        <end position="127"/>
    </location>
</feature>
<gene>
    <name evidence="2" type="ORF">Salat_1165500</name>
</gene>
<reference evidence="2" key="1">
    <citation type="submission" date="2020-06" db="EMBL/GenBank/DDBJ databases">
        <authorList>
            <person name="Li T."/>
            <person name="Hu X."/>
            <person name="Zhang T."/>
            <person name="Song X."/>
            <person name="Zhang H."/>
            <person name="Dai N."/>
            <person name="Sheng W."/>
            <person name="Hou X."/>
            <person name="Wei L."/>
        </authorList>
    </citation>
    <scope>NUCLEOTIDE SEQUENCE</scope>
    <source>
        <strain evidence="2">3651</strain>
        <tissue evidence="2">Leaf</tissue>
    </source>
</reference>
<evidence type="ECO:0000256" key="1">
    <source>
        <dbReference type="SAM" id="MobiDB-lite"/>
    </source>
</evidence>
<feature type="compositionally biased region" description="Polar residues" evidence="1">
    <location>
        <begin position="171"/>
        <end position="195"/>
    </location>
</feature>
<organism evidence="2 3">
    <name type="scientific">Sesamum alatum</name>
    <dbReference type="NCBI Taxonomy" id="300844"/>
    <lineage>
        <taxon>Eukaryota</taxon>
        <taxon>Viridiplantae</taxon>
        <taxon>Streptophyta</taxon>
        <taxon>Embryophyta</taxon>
        <taxon>Tracheophyta</taxon>
        <taxon>Spermatophyta</taxon>
        <taxon>Magnoliopsida</taxon>
        <taxon>eudicotyledons</taxon>
        <taxon>Gunneridae</taxon>
        <taxon>Pentapetalae</taxon>
        <taxon>asterids</taxon>
        <taxon>lamiids</taxon>
        <taxon>Lamiales</taxon>
        <taxon>Pedaliaceae</taxon>
        <taxon>Sesamum</taxon>
    </lineage>
</organism>
<dbReference type="EMBL" id="JACGWO010000004">
    <property type="protein sequence ID" value="KAK4428657.1"/>
    <property type="molecule type" value="Genomic_DNA"/>
</dbReference>
<keyword evidence="3" id="KW-1185">Reference proteome</keyword>
<evidence type="ECO:0000313" key="3">
    <source>
        <dbReference type="Proteomes" id="UP001293254"/>
    </source>
</evidence>
<protein>
    <recommendedName>
        <fullName evidence="4">CCHC-type domain-containing protein</fullName>
    </recommendedName>
</protein>